<comment type="caution">
    <text evidence="1">The sequence shown here is derived from an EMBL/GenBank/DDBJ whole genome shotgun (WGS) entry which is preliminary data.</text>
</comment>
<gene>
    <name evidence="1" type="ORF">C7Y44_12550</name>
</gene>
<accession>A0ABY3ARJ3</accession>
<evidence type="ECO:0000313" key="2">
    <source>
        <dbReference type="Proteomes" id="UP000316208"/>
    </source>
</evidence>
<dbReference type="RefSeq" id="WP_142544161.1">
    <property type="nucleotide sequence ID" value="NZ_SADY01000003.1"/>
</dbReference>
<name>A0ABY3ARJ3_PAEPP</name>
<dbReference type="Proteomes" id="UP000316208">
    <property type="component" value="Unassembled WGS sequence"/>
</dbReference>
<proteinExistence type="predicted"/>
<reference evidence="1 2" key="1">
    <citation type="submission" date="2018-03" db="EMBL/GenBank/DDBJ databases">
        <title>Aerobic endospore-forming bacteria genome sequencing and assembly.</title>
        <authorList>
            <person name="Cavalcante D.A."/>
            <person name="Driks A."/>
            <person name="Putonti C."/>
            <person name="De-Souza M.T."/>
        </authorList>
    </citation>
    <scope>NUCLEOTIDE SEQUENCE [LARGE SCALE GENOMIC DNA]</scope>
    <source>
        <strain evidence="1 2">SDF0028</strain>
    </source>
</reference>
<organism evidence="1 2">
    <name type="scientific">Paenibacillus popilliae</name>
    <name type="common">Bacillus popilliae</name>
    <dbReference type="NCBI Taxonomy" id="78057"/>
    <lineage>
        <taxon>Bacteria</taxon>
        <taxon>Bacillati</taxon>
        <taxon>Bacillota</taxon>
        <taxon>Bacilli</taxon>
        <taxon>Bacillales</taxon>
        <taxon>Paenibacillaceae</taxon>
        <taxon>Paenibacillus</taxon>
    </lineage>
</organism>
<sequence>MDFEKHKQEIIQLSESLGLKLDYLKGVDCFFPFFTKIEEDSSVIIIKLDGEREENKYTLLISGKMLGQGEYIRAETSDLEGGLSFIIVEYAKRTWNWSP</sequence>
<dbReference type="EMBL" id="SADY01000003">
    <property type="protein sequence ID" value="TQR45117.1"/>
    <property type="molecule type" value="Genomic_DNA"/>
</dbReference>
<protein>
    <submittedName>
        <fullName evidence="1">Uncharacterized protein</fullName>
    </submittedName>
</protein>
<evidence type="ECO:0000313" key="1">
    <source>
        <dbReference type="EMBL" id="TQR45117.1"/>
    </source>
</evidence>
<keyword evidence="2" id="KW-1185">Reference proteome</keyword>